<evidence type="ECO:0000313" key="3">
    <source>
        <dbReference type="Proteomes" id="UP001335325"/>
    </source>
</evidence>
<accession>A0ABZ1GVS8</accession>
<dbReference type="Proteomes" id="UP001335325">
    <property type="component" value="Chromosome"/>
</dbReference>
<name>A0ABZ1GVS8_9ACTN</name>
<keyword evidence="3" id="KW-1185">Reference proteome</keyword>
<evidence type="ECO:0000313" key="2">
    <source>
        <dbReference type="EMBL" id="WSD09306.1"/>
    </source>
</evidence>
<reference evidence="2 3" key="1">
    <citation type="submission" date="2022-10" db="EMBL/GenBank/DDBJ databases">
        <title>The complete genomes of actinobacterial strains from the NBC collection.</title>
        <authorList>
            <person name="Joergensen T.S."/>
            <person name="Alvarez Arevalo M."/>
            <person name="Sterndorff E.B."/>
            <person name="Faurdal D."/>
            <person name="Vuksanovic O."/>
            <person name="Mourched A.-S."/>
            <person name="Charusanti P."/>
            <person name="Shaw S."/>
            <person name="Blin K."/>
            <person name="Weber T."/>
        </authorList>
    </citation>
    <scope>NUCLEOTIDE SEQUENCE [LARGE SCALE GENOMIC DNA]</scope>
    <source>
        <strain evidence="2 3">NBC 01753</strain>
    </source>
</reference>
<organism evidence="2 3">
    <name type="scientific">Streptomyces hirsutus</name>
    <dbReference type="NCBI Taxonomy" id="35620"/>
    <lineage>
        <taxon>Bacteria</taxon>
        <taxon>Bacillati</taxon>
        <taxon>Actinomycetota</taxon>
        <taxon>Actinomycetes</taxon>
        <taxon>Kitasatosporales</taxon>
        <taxon>Streptomycetaceae</taxon>
        <taxon>Streptomyces</taxon>
    </lineage>
</organism>
<dbReference type="EMBL" id="CP109134">
    <property type="protein sequence ID" value="WSD09306.1"/>
    <property type="molecule type" value="Genomic_DNA"/>
</dbReference>
<sequence length="163" mass="17669">MGAAIGGGLAGLTAFGTSWFNLRMARLQHKVQEAEATRQRRFESLRERREPRTQAYAEFLDVSHQVEEVLGNIEARPTASTRLRELRTLSARVAVTGPQAVADAADEVVASLASWLLANAARGVTVGDTMRVEASLKEFTEEARAALEDDGNDPEPPVSPPGR</sequence>
<dbReference type="RefSeq" id="WP_326755080.1">
    <property type="nucleotide sequence ID" value="NZ_CP109134.1"/>
</dbReference>
<feature type="region of interest" description="Disordered" evidence="1">
    <location>
        <begin position="144"/>
        <end position="163"/>
    </location>
</feature>
<proteinExistence type="predicted"/>
<gene>
    <name evidence="2" type="ORF">OIE73_28595</name>
</gene>
<feature type="compositionally biased region" description="Pro residues" evidence="1">
    <location>
        <begin position="154"/>
        <end position="163"/>
    </location>
</feature>
<protein>
    <submittedName>
        <fullName evidence="2">Uncharacterized protein</fullName>
    </submittedName>
</protein>
<evidence type="ECO:0000256" key="1">
    <source>
        <dbReference type="SAM" id="MobiDB-lite"/>
    </source>
</evidence>
<dbReference type="GeneID" id="91546615"/>